<evidence type="ECO:0000313" key="5">
    <source>
        <dbReference type="EMBL" id="TBL79567.1"/>
    </source>
</evidence>
<accession>A0A4Q9DRX1</accession>
<reference evidence="5 6" key="1">
    <citation type="submission" date="2019-02" db="EMBL/GenBank/DDBJ databases">
        <title>Paenibacillus sp. nov., isolated from surface-sterilized tissue of Thalictrum simplex L.</title>
        <authorList>
            <person name="Tuo L."/>
        </authorList>
    </citation>
    <scope>NUCLEOTIDE SEQUENCE [LARGE SCALE GENOMIC DNA]</scope>
    <source>
        <strain evidence="5 6">N2SHLJ1</strain>
    </source>
</reference>
<dbReference type="InterPro" id="IPR040442">
    <property type="entry name" value="Pyrv_kinase-like_dom_sf"/>
</dbReference>
<feature type="domain" description="HpcH/HpaI aldolase/citrate lyase" evidence="4">
    <location>
        <begin position="20"/>
        <end position="240"/>
    </location>
</feature>
<dbReference type="OrthoDB" id="86160at2"/>
<keyword evidence="3" id="KW-0456">Lyase</keyword>
<dbReference type="RefSeq" id="WP_131013515.1">
    <property type="nucleotide sequence ID" value="NZ_SIRE01000007.1"/>
</dbReference>
<keyword evidence="2" id="KW-0479">Metal-binding</keyword>
<dbReference type="AlphaFoldDB" id="A0A4Q9DRX1"/>
<dbReference type="Proteomes" id="UP000293142">
    <property type="component" value="Unassembled WGS sequence"/>
</dbReference>
<comment type="caution">
    <text evidence="5">The sequence shown here is derived from an EMBL/GenBank/DDBJ whole genome shotgun (WGS) entry which is preliminary data.</text>
</comment>
<dbReference type="PANTHER" id="PTHR30502:SF0">
    <property type="entry name" value="PHOSPHOENOLPYRUVATE CARBOXYLASE FAMILY PROTEIN"/>
    <property type="match status" value="1"/>
</dbReference>
<evidence type="ECO:0000256" key="3">
    <source>
        <dbReference type="ARBA" id="ARBA00023239"/>
    </source>
</evidence>
<dbReference type="Pfam" id="PF03328">
    <property type="entry name" value="HpcH_HpaI"/>
    <property type="match status" value="1"/>
</dbReference>
<dbReference type="PANTHER" id="PTHR30502">
    <property type="entry name" value="2-KETO-3-DEOXY-L-RHAMNONATE ALDOLASE"/>
    <property type="match status" value="1"/>
</dbReference>
<evidence type="ECO:0000256" key="2">
    <source>
        <dbReference type="ARBA" id="ARBA00022723"/>
    </source>
</evidence>
<organism evidence="5 6">
    <name type="scientific">Paenibacillus thalictri</name>
    <dbReference type="NCBI Taxonomy" id="2527873"/>
    <lineage>
        <taxon>Bacteria</taxon>
        <taxon>Bacillati</taxon>
        <taxon>Bacillota</taxon>
        <taxon>Bacilli</taxon>
        <taxon>Bacillales</taxon>
        <taxon>Paenibacillaceae</taxon>
        <taxon>Paenibacillus</taxon>
    </lineage>
</organism>
<proteinExistence type="inferred from homology"/>
<dbReference type="InterPro" id="IPR005000">
    <property type="entry name" value="Aldolase/citrate-lyase_domain"/>
</dbReference>
<keyword evidence="6" id="KW-1185">Reference proteome</keyword>
<sequence length="260" mass="28256">MNTLKEKLKSGVKLAGTHITMSDPCISEMIGHLGFDFIWIDTEHSSIDYHTLHSLLMGAKSADVPAIVRVPCNDPTFTKKVLEMGPDGIIFPLVNSAEEADYVMKLCLYPPLGVRGFGPRRAIRYGLDDAGEYVNNTSKELCRFIQIESEAAVKNLPEIVQNPYIDGYIFGPNDLSGSIGELGNVYGARTTALIDEAVGILKAAGKPVGVSTGSTDSNVLKYWHSKGMDIISSGADNDHIVSGARHVINTLREVQQRSAY</sequence>
<evidence type="ECO:0000256" key="1">
    <source>
        <dbReference type="ARBA" id="ARBA00005568"/>
    </source>
</evidence>
<name>A0A4Q9DRX1_9BACL</name>
<dbReference type="InterPro" id="IPR050251">
    <property type="entry name" value="HpcH-HpaI_aldolase"/>
</dbReference>
<evidence type="ECO:0000313" key="6">
    <source>
        <dbReference type="Proteomes" id="UP000293142"/>
    </source>
</evidence>
<evidence type="ECO:0000259" key="4">
    <source>
        <dbReference type="Pfam" id="PF03328"/>
    </source>
</evidence>
<dbReference type="EMBL" id="SIRE01000007">
    <property type="protein sequence ID" value="TBL79567.1"/>
    <property type="molecule type" value="Genomic_DNA"/>
</dbReference>
<dbReference type="Gene3D" id="3.20.20.60">
    <property type="entry name" value="Phosphoenolpyruvate-binding domains"/>
    <property type="match status" value="1"/>
</dbReference>
<dbReference type="InterPro" id="IPR015813">
    <property type="entry name" value="Pyrv/PenolPyrv_kinase-like_dom"/>
</dbReference>
<dbReference type="GO" id="GO:0046872">
    <property type="term" value="F:metal ion binding"/>
    <property type="evidence" value="ECO:0007669"/>
    <property type="project" value="UniProtKB-KW"/>
</dbReference>
<comment type="similarity">
    <text evidence="1">Belongs to the HpcH/HpaI aldolase family.</text>
</comment>
<dbReference type="SUPFAM" id="SSF51621">
    <property type="entry name" value="Phosphoenolpyruvate/pyruvate domain"/>
    <property type="match status" value="1"/>
</dbReference>
<dbReference type="GO" id="GO:0016832">
    <property type="term" value="F:aldehyde-lyase activity"/>
    <property type="evidence" value="ECO:0007669"/>
    <property type="project" value="TreeGrafter"/>
</dbReference>
<gene>
    <name evidence="5" type="ORF">EYB31_11755</name>
</gene>
<dbReference type="GO" id="GO:0005737">
    <property type="term" value="C:cytoplasm"/>
    <property type="evidence" value="ECO:0007669"/>
    <property type="project" value="TreeGrafter"/>
</dbReference>
<protein>
    <submittedName>
        <fullName evidence="5">Aldolase</fullName>
    </submittedName>
</protein>